<proteinExistence type="predicted"/>
<dbReference type="AlphaFoldDB" id="A0A1I6U354"/>
<dbReference type="Proteomes" id="UP000198660">
    <property type="component" value="Unassembled WGS sequence"/>
</dbReference>
<sequence length="352" mass="38626">MEKSRITVRLNGSITGPKPEQTSKLSSSLTNHEGKQSSLDTNKKGILSWPVREVDEDGIEWGSPYSRKRTSSGKRGKGALALSVGAAVVIGTLMGVVILSLFFPNEKSPTTGTIDSHVRTVPSQPKEAQTPNQTSSKPPAKKAEATMTLPKLEAVLIQRGIFKQKSGASKTVMTQRTQGLAAVMTDEAPYHIYQAVAQDQKSAKELAASLKTKGGDLAYKAIKINQSIPVPKERSTNWKKSLPLAIKEGNHIFQIMVTTTTKGVSSNASPTHFKESRTQVNEAYTRFTKVRGDVEKELPTSLKTEWSEMVRGMDLVVQSSQTDTPNRAMFWQMQEGLVRYVLAYQKFVEALS</sequence>
<accession>A0A1I6U354</accession>
<keyword evidence="2" id="KW-1133">Transmembrane helix</keyword>
<evidence type="ECO:0000256" key="1">
    <source>
        <dbReference type="SAM" id="MobiDB-lite"/>
    </source>
</evidence>
<evidence type="ECO:0000256" key="2">
    <source>
        <dbReference type="SAM" id="Phobius"/>
    </source>
</evidence>
<organism evidence="3 4">
    <name type="scientific">Marininema halotolerans</name>
    <dbReference type="NCBI Taxonomy" id="1155944"/>
    <lineage>
        <taxon>Bacteria</taxon>
        <taxon>Bacillati</taxon>
        <taxon>Bacillota</taxon>
        <taxon>Bacilli</taxon>
        <taxon>Bacillales</taxon>
        <taxon>Thermoactinomycetaceae</taxon>
        <taxon>Marininema</taxon>
    </lineage>
</organism>
<dbReference type="EMBL" id="FPAA01000013">
    <property type="protein sequence ID" value="SFS95890.1"/>
    <property type="molecule type" value="Genomic_DNA"/>
</dbReference>
<dbReference type="OrthoDB" id="2680382at2"/>
<protein>
    <recommendedName>
        <fullName evidence="5">Stage II sporulation protein B</fullName>
    </recommendedName>
</protein>
<reference evidence="4" key="1">
    <citation type="submission" date="2016-10" db="EMBL/GenBank/DDBJ databases">
        <authorList>
            <person name="Varghese N."/>
            <person name="Submissions S."/>
        </authorList>
    </citation>
    <scope>NUCLEOTIDE SEQUENCE [LARGE SCALE GENOMIC DNA]</scope>
    <source>
        <strain evidence="4">DSM 45789</strain>
    </source>
</reference>
<evidence type="ECO:0000313" key="4">
    <source>
        <dbReference type="Proteomes" id="UP000198660"/>
    </source>
</evidence>
<evidence type="ECO:0008006" key="5">
    <source>
        <dbReference type="Google" id="ProtNLM"/>
    </source>
</evidence>
<feature type="region of interest" description="Disordered" evidence="1">
    <location>
        <begin position="113"/>
        <end position="143"/>
    </location>
</feature>
<feature type="compositionally biased region" description="Polar residues" evidence="1">
    <location>
        <begin position="121"/>
        <end position="137"/>
    </location>
</feature>
<keyword evidence="2" id="KW-0472">Membrane</keyword>
<feature type="compositionally biased region" description="Polar residues" evidence="1">
    <location>
        <begin position="10"/>
        <end position="40"/>
    </location>
</feature>
<feature type="transmembrane region" description="Helical" evidence="2">
    <location>
        <begin position="78"/>
        <end position="103"/>
    </location>
</feature>
<evidence type="ECO:0000313" key="3">
    <source>
        <dbReference type="EMBL" id="SFS95890.1"/>
    </source>
</evidence>
<dbReference type="RefSeq" id="WP_091838838.1">
    <property type="nucleotide sequence ID" value="NZ_FPAA01000013.1"/>
</dbReference>
<gene>
    <name evidence="3" type="ORF">SAMN05444972_11333</name>
</gene>
<keyword evidence="4" id="KW-1185">Reference proteome</keyword>
<feature type="region of interest" description="Disordered" evidence="1">
    <location>
        <begin position="1"/>
        <end position="44"/>
    </location>
</feature>
<name>A0A1I6U354_9BACL</name>
<keyword evidence="2" id="KW-0812">Transmembrane</keyword>